<proteinExistence type="predicted"/>
<accession>A0A5M6IRT3</accession>
<organism evidence="1 2">
    <name type="scientific">Rhodovastum atsumiense</name>
    <dbReference type="NCBI Taxonomy" id="504468"/>
    <lineage>
        <taxon>Bacteria</taxon>
        <taxon>Pseudomonadati</taxon>
        <taxon>Pseudomonadota</taxon>
        <taxon>Alphaproteobacteria</taxon>
        <taxon>Acetobacterales</taxon>
        <taxon>Acetobacteraceae</taxon>
        <taxon>Rhodovastum</taxon>
    </lineage>
</organism>
<evidence type="ECO:0000313" key="2">
    <source>
        <dbReference type="Proteomes" id="UP000325255"/>
    </source>
</evidence>
<gene>
    <name evidence="1" type="ORF">F1189_16460</name>
</gene>
<dbReference type="AlphaFoldDB" id="A0A5M6IRT3"/>
<evidence type="ECO:0000313" key="1">
    <source>
        <dbReference type="EMBL" id="KAA5611003.1"/>
    </source>
</evidence>
<keyword evidence="2" id="KW-1185">Reference proteome</keyword>
<name>A0A5M6IRT3_9PROT</name>
<protein>
    <submittedName>
        <fullName evidence="1">Uncharacterized protein</fullName>
    </submittedName>
</protein>
<dbReference type="Proteomes" id="UP000325255">
    <property type="component" value="Unassembled WGS sequence"/>
</dbReference>
<comment type="caution">
    <text evidence="1">The sequence shown here is derived from an EMBL/GenBank/DDBJ whole genome shotgun (WGS) entry which is preliminary data.</text>
</comment>
<dbReference type="RefSeq" id="WP_150041926.1">
    <property type="nucleotide sequence ID" value="NZ_OW485601.1"/>
</dbReference>
<dbReference type="EMBL" id="VWPK01000025">
    <property type="protein sequence ID" value="KAA5611003.1"/>
    <property type="molecule type" value="Genomic_DNA"/>
</dbReference>
<reference evidence="1 2" key="1">
    <citation type="submission" date="2019-09" db="EMBL/GenBank/DDBJ databases">
        <title>Genome sequence of Rhodovastum atsumiense, a diverse member of the Acetobacteraceae family of non-sulfur purple photosynthetic bacteria.</title>
        <authorList>
            <person name="Meyer T."/>
            <person name="Kyndt J."/>
        </authorList>
    </citation>
    <scope>NUCLEOTIDE SEQUENCE [LARGE SCALE GENOMIC DNA]</scope>
    <source>
        <strain evidence="1 2">DSM 21279</strain>
    </source>
</reference>
<sequence>MHRAWQFASLFVPAVLGLAPGGPASGQTIGFELRASGAIEATIAASHAMDAAHFCSAAADPWGGDRRIDIRPAPFPFYRMVFGQSGPGEKLASPGPSLAITLSRWSSPAHPGWIEDHEDPANDSVEVLLDGRHFVGHAELPEPGSRLQFAYRPDGAGGGFLARGLRELGGQGVLDIEGTWSCPPIDTALPEVVVGVRPLFAAASATAIVPVLPFRLRHRGEAWQAVGPDGEAFAVTVRFVQPRPDAVLGWAGRGEVDLLVEAELQGGAPPELVVRRLTGMLPAQR</sequence>